<gene>
    <name evidence="1" type="ORF">C4520_11465</name>
</gene>
<protein>
    <recommendedName>
        <fullName evidence="3">Water stress and hypersensitive response domain-containing protein</fullName>
    </recommendedName>
</protein>
<sequence length="270" mass="28943">MRRKMKNFRIITCTAIGILFFLLSGCATLGLFKRPWVESVQASITGIDFTGVRLKLEMDVFNPHSFLIHAVPVQVGIAVKGKEIFKSDTAVESSLLPNQTSTVSLPLKLAYADLAKLDKDVSSASQVDYLAYGALKTHIFGTPVEIPFSRSGTLPILRPPVLSTVKVQLADVSLTKARVIADAEIENPNVFDLGIKDLTFAMNLGSAQITGLKPDGETATVTAGKRDRIILTGELSAGSGLINVLMNGVSGHPELAASGYLQTPYGEIKL</sequence>
<dbReference type="Proteomes" id="UP000265882">
    <property type="component" value="Unassembled WGS sequence"/>
</dbReference>
<dbReference type="PANTHER" id="PTHR31459:SF2">
    <property type="entry name" value="OS03G0843300 PROTEIN"/>
    <property type="match status" value="1"/>
</dbReference>
<reference evidence="1 2" key="1">
    <citation type="journal article" date="2017" name="ISME J.">
        <title>Energy and carbon metabolisms in a deep terrestrial subsurface fluid microbial community.</title>
        <authorList>
            <person name="Momper L."/>
            <person name="Jungbluth S.P."/>
            <person name="Lee M.D."/>
            <person name="Amend J.P."/>
        </authorList>
    </citation>
    <scope>NUCLEOTIDE SEQUENCE [LARGE SCALE GENOMIC DNA]</scope>
    <source>
        <strain evidence="1">SURF_5</strain>
    </source>
</reference>
<accession>A0A3A4NXU6</accession>
<evidence type="ECO:0000313" key="2">
    <source>
        <dbReference type="Proteomes" id="UP000265882"/>
    </source>
</evidence>
<evidence type="ECO:0008006" key="3">
    <source>
        <dbReference type="Google" id="ProtNLM"/>
    </source>
</evidence>
<dbReference type="EMBL" id="QZKU01000077">
    <property type="protein sequence ID" value="RJP20391.1"/>
    <property type="molecule type" value="Genomic_DNA"/>
</dbReference>
<dbReference type="PANTHER" id="PTHR31459">
    <property type="match status" value="1"/>
</dbReference>
<dbReference type="PROSITE" id="PS51257">
    <property type="entry name" value="PROKAR_LIPOPROTEIN"/>
    <property type="match status" value="1"/>
</dbReference>
<dbReference type="InterPro" id="IPR045043">
    <property type="entry name" value="Lea14-like"/>
</dbReference>
<dbReference type="Gene3D" id="2.60.40.1820">
    <property type="match status" value="2"/>
</dbReference>
<dbReference type="SUPFAM" id="SSF117070">
    <property type="entry name" value="LEA14-like"/>
    <property type="match status" value="2"/>
</dbReference>
<name>A0A3A4NXU6_ABYX5</name>
<organism evidence="1 2">
    <name type="scientific">Abyssobacteria bacterium (strain SURF_5)</name>
    <dbReference type="NCBI Taxonomy" id="2093360"/>
    <lineage>
        <taxon>Bacteria</taxon>
        <taxon>Pseudomonadati</taxon>
        <taxon>Candidatus Hydrogenedentota</taxon>
        <taxon>Candidatus Abyssobacteria</taxon>
    </lineage>
</organism>
<evidence type="ECO:0000313" key="1">
    <source>
        <dbReference type="EMBL" id="RJP20391.1"/>
    </source>
</evidence>
<comment type="caution">
    <text evidence="1">The sequence shown here is derived from an EMBL/GenBank/DDBJ whole genome shotgun (WGS) entry which is preliminary data.</text>
</comment>
<dbReference type="AlphaFoldDB" id="A0A3A4NXU6"/>
<proteinExistence type="predicted"/>